<dbReference type="EMBL" id="CP046617">
    <property type="protein sequence ID" value="WCM40627.1"/>
    <property type="molecule type" value="Genomic_DNA"/>
</dbReference>
<dbReference type="InterPro" id="IPR036927">
    <property type="entry name" value="Cyt_c_oxase-like_su1_sf"/>
</dbReference>
<keyword evidence="2" id="KW-1185">Reference proteome</keyword>
<organism evidence="1 2">
    <name type="scientific">Thermus antranikianii</name>
    <dbReference type="NCBI Taxonomy" id="88190"/>
    <lineage>
        <taxon>Bacteria</taxon>
        <taxon>Thermotogati</taxon>
        <taxon>Deinococcota</taxon>
        <taxon>Deinococci</taxon>
        <taxon>Thermales</taxon>
        <taxon>Thermaceae</taxon>
        <taxon>Thermus</taxon>
    </lineage>
</organism>
<sequence>MEFPGYHDHRIGPEPRSFWSRYVFSQDHKVIAIQYTVTALLVGAIRLDRYAALG</sequence>
<evidence type="ECO:0000313" key="1">
    <source>
        <dbReference type="EMBL" id="WCM40627.1"/>
    </source>
</evidence>
<gene>
    <name evidence="1" type="ORF">GO600_11415</name>
</gene>
<reference evidence="1 2" key="1">
    <citation type="submission" date="2019-12" db="EMBL/GenBank/DDBJ databases">
        <authorList>
            <person name="An T."/>
        </authorList>
    </citation>
    <scope>NUCLEOTIDE SEQUENCE [LARGE SCALE GENOMIC DNA]</scope>
    <source>
        <strain evidence="1 2">JCM 19900</strain>
    </source>
</reference>
<name>A0ABY7RSG1_9DEIN</name>
<dbReference type="Proteomes" id="UP001317488">
    <property type="component" value="Chromosome"/>
</dbReference>
<accession>A0ABY7RSG1</accession>
<evidence type="ECO:0000313" key="2">
    <source>
        <dbReference type="Proteomes" id="UP001317488"/>
    </source>
</evidence>
<proteinExistence type="predicted"/>
<dbReference type="Gene3D" id="1.20.210.10">
    <property type="entry name" value="Cytochrome c oxidase-like, subunit I domain"/>
    <property type="match status" value="1"/>
</dbReference>
<dbReference type="RefSeq" id="WP_157626427.1">
    <property type="nucleotide sequence ID" value="NZ_CP046617.1"/>
</dbReference>
<protein>
    <submittedName>
        <fullName evidence="1">Uncharacterized protein</fullName>
    </submittedName>
</protein>